<dbReference type="InterPro" id="IPR050416">
    <property type="entry name" value="FAD-linked_Oxidoreductase"/>
</dbReference>
<evidence type="ECO:0000313" key="8">
    <source>
        <dbReference type="Proteomes" id="UP000070620"/>
    </source>
</evidence>
<dbReference type="InterPro" id="IPR016167">
    <property type="entry name" value="FAD-bd_PCMH_sub1"/>
</dbReference>
<dbReference type="RefSeq" id="WP_067359390.1">
    <property type="nucleotide sequence ID" value="NZ_JBIUBN010000003.1"/>
</dbReference>
<reference evidence="7 8" key="1">
    <citation type="submission" date="2016-01" db="EMBL/GenBank/DDBJ databases">
        <title>Whole genome sequence and analysis of Micromonospora rosaria DSM 803, which can produce antibacterial substance rosamicin.</title>
        <authorList>
            <person name="Yang H."/>
            <person name="He X."/>
            <person name="Zhu D."/>
        </authorList>
    </citation>
    <scope>NUCLEOTIDE SEQUENCE [LARGE SCALE GENOMIC DNA]</scope>
    <source>
        <strain evidence="7 8">DSM 803</strain>
    </source>
</reference>
<evidence type="ECO:0000259" key="6">
    <source>
        <dbReference type="PROSITE" id="PS51387"/>
    </source>
</evidence>
<evidence type="ECO:0000256" key="3">
    <source>
        <dbReference type="ARBA" id="ARBA00022630"/>
    </source>
</evidence>
<dbReference type="InterPro" id="IPR016164">
    <property type="entry name" value="FAD-linked_Oxase-like_C"/>
</dbReference>
<dbReference type="SUPFAM" id="SSF55103">
    <property type="entry name" value="FAD-linked oxidases, C-terminal domain"/>
    <property type="match status" value="1"/>
</dbReference>
<dbReference type="Gene3D" id="3.40.462.20">
    <property type="match status" value="1"/>
</dbReference>
<dbReference type="GO" id="GO:0016491">
    <property type="term" value="F:oxidoreductase activity"/>
    <property type="evidence" value="ECO:0007669"/>
    <property type="project" value="UniProtKB-KW"/>
</dbReference>
<dbReference type="InterPro" id="IPR012951">
    <property type="entry name" value="BBE"/>
</dbReference>
<dbReference type="PROSITE" id="PS51387">
    <property type="entry name" value="FAD_PCMH"/>
    <property type="match status" value="1"/>
</dbReference>
<dbReference type="OrthoDB" id="9775082at2"/>
<organism evidence="7 8">
    <name type="scientific">Micromonospora rosaria</name>
    <dbReference type="NCBI Taxonomy" id="47874"/>
    <lineage>
        <taxon>Bacteria</taxon>
        <taxon>Bacillati</taxon>
        <taxon>Actinomycetota</taxon>
        <taxon>Actinomycetes</taxon>
        <taxon>Micromonosporales</taxon>
        <taxon>Micromonosporaceae</taxon>
        <taxon>Micromonospora</taxon>
    </lineage>
</organism>
<dbReference type="PANTHER" id="PTHR42973">
    <property type="entry name" value="BINDING OXIDOREDUCTASE, PUTATIVE (AFU_ORTHOLOGUE AFUA_1G17690)-RELATED"/>
    <property type="match status" value="1"/>
</dbReference>
<accession>A0A136PZK1</accession>
<dbReference type="EMBL" id="LRQV01000002">
    <property type="protein sequence ID" value="KXK63803.1"/>
    <property type="molecule type" value="Genomic_DNA"/>
</dbReference>
<comment type="similarity">
    <text evidence="2">Belongs to the oxygen-dependent FAD-linked oxidoreductase family.</text>
</comment>
<dbReference type="InterPro" id="IPR016166">
    <property type="entry name" value="FAD-bd_PCMH"/>
</dbReference>
<keyword evidence="5" id="KW-0560">Oxidoreductase</keyword>
<feature type="domain" description="FAD-binding PCMH-type" evidence="6">
    <location>
        <begin position="36"/>
        <end position="206"/>
    </location>
</feature>
<comment type="cofactor">
    <cofactor evidence="1">
        <name>FAD</name>
        <dbReference type="ChEBI" id="CHEBI:57692"/>
    </cofactor>
</comment>
<dbReference type="AlphaFoldDB" id="A0A136PZK1"/>
<dbReference type="SUPFAM" id="SSF56176">
    <property type="entry name" value="FAD-binding/transporter-associated domain-like"/>
    <property type="match status" value="1"/>
</dbReference>
<dbReference type="Proteomes" id="UP000070620">
    <property type="component" value="Unassembled WGS sequence"/>
</dbReference>
<keyword evidence="3" id="KW-0285">Flavoprotein</keyword>
<dbReference type="PANTHER" id="PTHR42973:SF39">
    <property type="entry name" value="FAD-BINDING PCMH-TYPE DOMAIN-CONTAINING PROTEIN"/>
    <property type="match status" value="1"/>
</dbReference>
<dbReference type="Pfam" id="PF08031">
    <property type="entry name" value="BBE"/>
    <property type="match status" value="1"/>
</dbReference>
<evidence type="ECO:0000256" key="4">
    <source>
        <dbReference type="ARBA" id="ARBA00022827"/>
    </source>
</evidence>
<dbReference type="Pfam" id="PF01565">
    <property type="entry name" value="FAD_binding_4"/>
    <property type="match status" value="1"/>
</dbReference>
<comment type="caution">
    <text evidence="7">The sequence shown here is derived from an EMBL/GenBank/DDBJ whole genome shotgun (WGS) entry which is preliminary data.</text>
</comment>
<sequence length="461" mass="50478">MTDPLYRTLTPVCPQRLFRPGDARYDELRQLFNGMYDRRPDLIALPWNRTELSLVIRAAREADVPFTVRGSGHNVAGSGSRDGGLVIDLRLLDGVRVDTATRTARVRGGATWAAFDAVASASGLAVTGGTFDTTGVGGLTLGGGIGHLMGRYGLACDNVLSFTMVTADGTHVVVDPESEPDLDWALRGAGHQFGVVEEFTFRLHPVGHVYGGTVAYPGAEMVRAVRLFRDLAATAPDELVLILLLERYGPQQVPAAVLSVCYTGRDAAYRETLTARLREPEILDWQVTDRPYLSMQQILGRLPYGLRHYWSARCSTDLPDQLAEELVDRFRSSRHTGSFNDTVYLEEFHGAVRRPAYDSAVPFRQARFNVTGMAIWEDPAADDDQVAWARGTADAVAAWEVAGKGYVNYLSDGGQAATAGGVARTFGPAAYRRLLAVKRRWDPHNVFRSSYQLDPDPGVTV</sequence>
<name>A0A136PZK1_9ACTN</name>
<evidence type="ECO:0000256" key="5">
    <source>
        <dbReference type="ARBA" id="ARBA00023002"/>
    </source>
</evidence>
<dbReference type="InterPro" id="IPR016169">
    <property type="entry name" value="FAD-bd_PCMH_sub2"/>
</dbReference>
<evidence type="ECO:0000256" key="1">
    <source>
        <dbReference type="ARBA" id="ARBA00001974"/>
    </source>
</evidence>
<dbReference type="InterPro" id="IPR006094">
    <property type="entry name" value="Oxid_FAD_bind_N"/>
</dbReference>
<evidence type="ECO:0000256" key="2">
    <source>
        <dbReference type="ARBA" id="ARBA00005466"/>
    </source>
</evidence>
<dbReference type="Gene3D" id="3.30.43.10">
    <property type="entry name" value="Uridine Diphospho-n-acetylenolpyruvylglucosamine Reductase, domain 2"/>
    <property type="match status" value="1"/>
</dbReference>
<dbReference type="GO" id="GO:0071949">
    <property type="term" value="F:FAD binding"/>
    <property type="evidence" value="ECO:0007669"/>
    <property type="project" value="InterPro"/>
</dbReference>
<protein>
    <recommendedName>
        <fullName evidence="6">FAD-binding PCMH-type domain-containing protein</fullName>
    </recommendedName>
</protein>
<keyword evidence="4" id="KW-0274">FAD</keyword>
<dbReference type="InterPro" id="IPR036318">
    <property type="entry name" value="FAD-bd_PCMH-like_sf"/>
</dbReference>
<proteinExistence type="inferred from homology"/>
<keyword evidence="8" id="KW-1185">Reference proteome</keyword>
<evidence type="ECO:0000313" key="7">
    <source>
        <dbReference type="EMBL" id="KXK63803.1"/>
    </source>
</evidence>
<gene>
    <name evidence="7" type="ORF">AWW66_01075</name>
</gene>
<dbReference type="Gene3D" id="3.30.465.10">
    <property type="match status" value="1"/>
</dbReference>